<name>A0A4V2ELS5_9PSEU</name>
<dbReference type="InterPro" id="IPR022536">
    <property type="entry name" value="EspC"/>
</dbReference>
<protein>
    <submittedName>
        <fullName evidence="1">ESX-1 secretion-associated protein</fullName>
    </submittedName>
</protein>
<dbReference type="GO" id="GO:0009306">
    <property type="term" value="P:protein secretion"/>
    <property type="evidence" value="ECO:0007669"/>
    <property type="project" value="InterPro"/>
</dbReference>
<proteinExistence type="predicted"/>
<sequence>MSAGYEVRTDDLTAHASHLDGLVDRLETASDAAKTVSMSDQAYGLICQFVPPFVNPMEEKGMEVIKAASEGVQALAENVRAAVTVYDEQETGYRKVFDKTLVDGSGPAGK</sequence>
<evidence type="ECO:0000313" key="2">
    <source>
        <dbReference type="Proteomes" id="UP000292003"/>
    </source>
</evidence>
<organism evidence="1 2">
    <name type="scientific">Amycolatopsis suaedae</name>
    <dbReference type="NCBI Taxonomy" id="2510978"/>
    <lineage>
        <taxon>Bacteria</taxon>
        <taxon>Bacillati</taxon>
        <taxon>Actinomycetota</taxon>
        <taxon>Actinomycetes</taxon>
        <taxon>Pseudonocardiales</taxon>
        <taxon>Pseudonocardiaceae</taxon>
        <taxon>Amycolatopsis</taxon>
    </lineage>
</organism>
<dbReference type="AlphaFoldDB" id="A0A4V2ELS5"/>
<dbReference type="Pfam" id="PF10824">
    <property type="entry name" value="T7SS_ESX_EspC"/>
    <property type="match status" value="1"/>
</dbReference>
<dbReference type="EMBL" id="SFCC01000008">
    <property type="protein sequence ID" value="RZQ62585.1"/>
    <property type="molecule type" value="Genomic_DNA"/>
</dbReference>
<dbReference type="Proteomes" id="UP000292003">
    <property type="component" value="Unassembled WGS sequence"/>
</dbReference>
<comment type="caution">
    <text evidence="1">The sequence shown here is derived from an EMBL/GenBank/DDBJ whole genome shotgun (WGS) entry which is preliminary data.</text>
</comment>
<evidence type="ECO:0000313" key="1">
    <source>
        <dbReference type="EMBL" id="RZQ62585.1"/>
    </source>
</evidence>
<dbReference type="RefSeq" id="WP_130476323.1">
    <property type="nucleotide sequence ID" value="NZ_SFCC01000008.1"/>
</dbReference>
<keyword evidence="2" id="KW-1185">Reference proteome</keyword>
<dbReference type="OrthoDB" id="3402696at2"/>
<gene>
    <name evidence="1" type="ORF">EWH70_16560</name>
</gene>
<reference evidence="1 2" key="1">
    <citation type="submission" date="2019-02" db="EMBL/GenBank/DDBJ databases">
        <title>Draft genome sequence of Amycolatopsis sp. 8-3EHSu isolated from roots of Suaeda maritima.</title>
        <authorList>
            <person name="Duangmal K."/>
            <person name="Chantavorakit T."/>
        </authorList>
    </citation>
    <scope>NUCLEOTIDE SEQUENCE [LARGE SCALE GENOMIC DNA]</scope>
    <source>
        <strain evidence="1 2">8-3EHSu</strain>
    </source>
</reference>
<accession>A0A4V2ELS5</accession>